<dbReference type="InterPro" id="IPR016024">
    <property type="entry name" value="ARM-type_fold"/>
</dbReference>
<gene>
    <name evidence="1" type="ORF">EV681_2976</name>
</gene>
<evidence type="ECO:0000313" key="1">
    <source>
        <dbReference type="EMBL" id="RZT94555.1"/>
    </source>
</evidence>
<dbReference type="Proteomes" id="UP000293398">
    <property type="component" value="Unassembled WGS sequence"/>
</dbReference>
<sequence length="412" mass="44082">MTKTMAISRGFKALIKLPVLLKCLFVILLAGNTICFAATVDEKIQTAFDTMASTENQNDFYAAVRSIAALGNDAVPVLTKRLIAAADDEQRVQISYVLGTILGQAKFKRETVNVPAELVEYTGQALLASQELAFEANLANLAVSIAPHPAELVPGLLALLERTENEGLGATTSVAIGSQGDGMLPLVRQALLNTDNDRFAGDLAWILYDTELPENVIVKLQSLLKSDIASGRKNAARTLGRAGKTEGLLQAALLDLASAKKGMDLNVAAGAVKKYTDGSVQVAQALAEAFGRANRMEERMTIIDALIATGEPGKRKVFELIEAASDSEIVRDLMMSTNSRLKDDVRLPQAYLTLLNRSDNDNLSKVAIQALVMTGETGRAVVAAKIKDQSIDDGLGQKLLRGFDSKTAPNPQ</sequence>
<dbReference type="OrthoDB" id="8432341at2"/>
<organism evidence="1 2">
    <name type="scientific">Advenella incenata</name>
    <dbReference type="NCBI Taxonomy" id="267800"/>
    <lineage>
        <taxon>Bacteria</taxon>
        <taxon>Pseudomonadati</taxon>
        <taxon>Pseudomonadota</taxon>
        <taxon>Betaproteobacteria</taxon>
        <taxon>Burkholderiales</taxon>
        <taxon>Alcaligenaceae</taxon>
    </lineage>
</organism>
<evidence type="ECO:0008006" key="3">
    <source>
        <dbReference type="Google" id="ProtNLM"/>
    </source>
</evidence>
<comment type="caution">
    <text evidence="1">The sequence shown here is derived from an EMBL/GenBank/DDBJ whole genome shotgun (WGS) entry which is preliminary data.</text>
</comment>
<reference evidence="1 2" key="1">
    <citation type="submission" date="2019-02" db="EMBL/GenBank/DDBJ databases">
        <title>Genomic Encyclopedia of Type Strains, Phase IV (KMG-IV): sequencing the most valuable type-strain genomes for metagenomic binning, comparative biology and taxonomic classification.</title>
        <authorList>
            <person name="Goeker M."/>
        </authorList>
    </citation>
    <scope>NUCLEOTIDE SEQUENCE [LARGE SCALE GENOMIC DNA]</scope>
    <source>
        <strain evidence="1 2">DSM 23814</strain>
    </source>
</reference>
<dbReference type="AlphaFoldDB" id="A0A4Q7VCT6"/>
<dbReference type="Gene3D" id="1.25.10.10">
    <property type="entry name" value="Leucine-rich Repeat Variant"/>
    <property type="match status" value="1"/>
</dbReference>
<dbReference type="InterPro" id="IPR011989">
    <property type="entry name" value="ARM-like"/>
</dbReference>
<dbReference type="SUPFAM" id="SSF48371">
    <property type="entry name" value="ARM repeat"/>
    <property type="match status" value="1"/>
</dbReference>
<proteinExistence type="predicted"/>
<protein>
    <recommendedName>
        <fullName evidence="3">HEAT repeat protein</fullName>
    </recommendedName>
</protein>
<keyword evidence="2" id="KW-1185">Reference proteome</keyword>
<dbReference type="EMBL" id="SHKO01000002">
    <property type="protein sequence ID" value="RZT94555.1"/>
    <property type="molecule type" value="Genomic_DNA"/>
</dbReference>
<dbReference type="RefSeq" id="WP_128392795.1">
    <property type="nucleotide sequence ID" value="NZ_SHKO01000002.1"/>
</dbReference>
<name>A0A4Q7VCT6_9BURK</name>
<evidence type="ECO:0000313" key="2">
    <source>
        <dbReference type="Proteomes" id="UP000293398"/>
    </source>
</evidence>
<accession>A0A4Q7VCT6</accession>